<evidence type="ECO:0000256" key="7">
    <source>
        <dbReference type="RuleBase" id="RU000405"/>
    </source>
</evidence>
<feature type="compositionally biased region" description="Gly residues" evidence="8">
    <location>
        <begin position="337"/>
        <end position="354"/>
    </location>
</feature>
<feature type="compositionally biased region" description="Gly residues" evidence="8">
    <location>
        <begin position="1170"/>
        <end position="1183"/>
    </location>
</feature>
<feature type="compositionally biased region" description="Gly residues" evidence="8">
    <location>
        <begin position="1128"/>
        <end position="1139"/>
    </location>
</feature>
<evidence type="ECO:0000313" key="10">
    <source>
        <dbReference type="EMBL" id="KAG2435629.1"/>
    </source>
</evidence>
<keyword evidence="3" id="KW-0547">Nucleotide-binding</keyword>
<dbReference type="SMART" id="SM00044">
    <property type="entry name" value="CYCc"/>
    <property type="match status" value="1"/>
</dbReference>
<dbReference type="PROSITE" id="PS00452">
    <property type="entry name" value="GUANYLATE_CYCLASE_1"/>
    <property type="match status" value="1"/>
</dbReference>
<feature type="compositionally biased region" description="Gly residues" evidence="8">
    <location>
        <begin position="74"/>
        <end position="86"/>
    </location>
</feature>
<dbReference type="Gene3D" id="3.30.70.1230">
    <property type="entry name" value="Nucleotide cyclase"/>
    <property type="match status" value="1"/>
</dbReference>
<gene>
    <name evidence="10" type="ORF">HXX76_006832</name>
</gene>
<evidence type="ECO:0000256" key="4">
    <source>
        <dbReference type="ARBA" id="ARBA00022989"/>
    </source>
</evidence>
<feature type="compositionally biased region" description="Low complexity" evidence="8">
    <location>
        <begin position="355"/>
        <end position="386"/>
    </location>
</feature>
<feature type="compositionally biased region" description="Low complexity" evidence="8">
    <location>
        <begin position="818"/>
        <end position="836"/>
    </location>
</feature>
<dbReference type="InterPro" id="IPR050401">
    <property type="entry name" value="Cyclic_nucleotide_synthase"/>
</dbReference>
<dbReference type="EMBL" id="JAEHOC010000014">
    <property type="protein sequence ID" value="KAG2435629.1"/>
    <property type="molecule type" value="Genomic_DNA"/>
</dbReference>
<feature type="region of interest" description="Disordered" evidence="8">
    <location>
        <begin position="1422"/>
        <end position="1447"/>
    </location>
</feature>
<feature type="region of interest" description="Disordered" evidence="8">
    <location>
        <begin position="710"/>
        <end position="760"/>
    </location>
</feature>
<dbReference type="GO" id="GO:0005886">
    <property type="term" value="C:plasma membrane"/>
    <property type="evidence" value="ECO:0007669"/>
    <property type="project" value="TreeGrafter"/>
</dbReference>
<evidence type="ECO:0000256" key="6">
    <source>
        <dbReference type="ARBA" id="ARBA00023239"/>
    </source>
</evidence>
<evidence type="ECO:0000256" key="3">
    <source>
        <dbReference type="ARBA" id="ARBA00022741"/>
    </source>
</evidence>
<comment type="caution">
    <text evidence="10">The sequence shown here is derived from an EMBL/GenBank/DDBJ whole genome shotgun (WGS) entry which is preliminary data.</text>
</comment>
<feature type="region of interest" description="Disordered" evidence="8">
    <location>
        <begin position="309"/>
        <end position="386"/>
    </location>
</feature>
<dbReference type="GO" id="GO:0004016">
    <property type="term" value="F:adenylate cyclase activity"/>
    <property type="evidence" value="ECO:0007669"/>
    <property type="project" value="TreeGrafter"/>
</dbReference>
<keyword evidence="6 7" id="KW-0456">Lyase</keyword>
<dbReference type="SUPFAM" id="SSF55073">
    <property type="entry name" value="Nucleotide cyclase"/>
    <property type="match status" value="1"/>
</dbReference>
<dbReference type="PANTHER" id="PTHR11920:SF335">
    <property type="entry name" value="GUANYLATE CYCLASE"/>
    <property type="match status" value="1"/>
</dbReference>
<sequence length="2031" mass="194217">MALQRVEDGGVWRGLIQLPATTSDDALLSPQPQQITLGSELLLGDLDNAGWAEQAAWGEPAGGEPQSLASPENGGVGGDFGGGGGAAPSSWQYAGPGRRRGSEAGAAGGAAGGGGTGTGGGVSLPAGGGPPLAALRQALQLAAYPSLARTATAASATLSGMRGGAGASRGRRPPGAGQGTGTGSGENAASLPLPRLPEGVAVEGGAAAATARGADGALAAMFGRRSMSFCVDPKDAVAMRRVLGNSAATAPAAGPRAGTAPSSGLPRGTGGTGAAAVGAIIAQATRAAAAVRAAALTAAAEAAAEAAMTSSSGVASKAREALAPSDSDLSRLRPEAGTGGGDDAYGSGGGGGGWATAARDGCGVPSPAGAAPGKGRPGPAAPSGSGADAAAVAAAAAEAEAAGAGSESRMSLGRAAAAMASSAESAAAASAAGPAAGIASANASVSATGPSPRISHVSTHDAPAFEAVSTARFASARANSGAGTAPASIAAAAALDRRAAGAGGASTGPAAGNGSARTNRVLSNVTAPPPVMYSLPLAPCSPAPRLADARGGGTLLDTDMDEPAGWSVGGTDAGADGAAAATGKQPPSTGGGMVAAARGSGGSSSGAAGRPPRKAASLLFGPSSLLRTGKASSTCGSPVAPQSRPVPLGAELAEALNTSTFGRHHRGPARRCTTFRAANGGPAAAGVIAAAATAALPLPLSVAYGSQRYSHAGSARRSPDGGVGRLADHYSTPQPMLPSEYGGWDPASPPQLDAQGPLGGAAVGAGGGAGLGAGGAEAGATLAAARATTPPFGRASTGAYHHHHYHRHQHHQHPQRAPPRYQSQQLLQLSPHQGQPSPQPNQPPRRYTGGYTGSSLADEVDRLDAFCRSSNPQLQLHTLNVSVGAAGASIDGAGGRTSAQAGRTSAMGGRSTVDGGGGGGGGPGGGGDTADFPLAEGADMPLHCMEGVPLNLQASPASKVQSVLQVSAGSAGGGVAQRAFSHLAVGTGALACASSGTTGGTGASPSPPLLHLGPAGSTGGGLAANTSGPGSSGIGALPRLLDMTFKSTLSRVPSRARTPGGTSGHGLSNMHSAELTSSGHLLSSGYGGSRVVNVAGGGSGAGPRASVGGEGTLSTGLSGEAFSASGAAAGGAGGGGRVGSGSTPHAPQVARLSDGGELWGSLGHGILGHGSVGHGSIGPGSGAGSTARGQGPASQGGMVAGGVGVGGVGGGAVAMAWACASPSGAYDAAGSGSPGSLAAGGGGGMGAGGGRLASRHSSRSGVSRFRSVDGDAPTGGTAPLDPIHSGRLALHCDLDGDDDGDGDGHPGAADPAAAAARQQRRQQHPPEQPELAGALIGDVDSGDLEAALSPGGAGAGAGASPDVDDLALLLQPPLRLQPAPVVMERAHGSSPLRSSRREQGGGGTVAVVAGRSLSRHFFRSNTEPLRGLSPQSSHAPSIPGGAQADGVGSGGAASVGVVGVGGSTVPQRKRALAASAAGNAAAEAAAAAATAAAAAAAAAAAPRSSAAGSVSIGARTGVADSVCFVSQASELRDSGASRAAAGAGGGGNSSLTLGHSGIVLGGIDGSAGAVITLAAGALTDAAGGGASSSSAALQAAAAAAHVMAQSDGVAPAAVAGLAIVDVSGAAAAAELAAEPAAAVAAAQEASREHAMPTLTMEVWHEVVVSGLAHPVTGARLILVTQHDVSARVWAEQQLARVMEAEHALLEAIFPAHVLEHIAIMAAAPADAVERDSTVQEAAAAAANAAAANAASAANARPKTLENIMAEATAAALEAGLGLGGCLSSANRGVSAAAGSAAGRGRALGGVVVGPPGAAMAGGANAAMPITGDGLLHLATNHSAVSILFCDIQGFTAMCNMVKPATVMAFLNDLFTRLDALLDAFGVYKVETIGDCYMVAGGLMKVDEETGAVTVRSDDVDPLHAYRTVQFAKALLRAASSVRLPTTGEPVKLRVGIHSGSAMSGVVGTRMPRFCLFGDTVNTASRMESTGEAGAIHVSKAVFDLVPGEAWEPTGGVQAKGKGVLETYKLRPTPPT</sequence>
<feature type="region of interest" description="Disordered" evidence="8">
    <location>
        <begin position="159"/>
        <end position="192"/>
    </location>
</feature>
<evidence type="ECO:0000256" key="8">
    <source>
        <dbReference type="SAM" id="MobiDB-lite"/>
    </source>
</evidence>
<keyword evidence="2" id="KW-0812">Transmembrane</keyword>
<feature type="region of interest" description="Disordered" evidence="8">
    <location>
        <begin position="1242"/>
        <end position="1328"/>
    </location>
</feature>
<name>A0A835W3E7_CHLIN</name>
<feature type="compositionally biased region" description="Polar residues" evidence="8">
    <location>
        <begin position="1422"/>
        <end position="1435"/>
    </location>
</feature>
<accession>A0A835W3E7</accession>
<feature type="region of interest" description="Disordered" evidence="8">
    <location>
        <begin position="1384"/>
        <end position="1404"/>
    </location>
</feature>
<feature type="region of interest" description="Disordered" evidence="8">
    <location>
        <begin position="890"/>
        <end position="931"/>
    </location>
</feature>
<dbReference type="CDD" id="cd07302">
    <property type="entry name" value="CHD"/>
    <property type="match status" value="1"/>
</dbReference>
<feature type="region of interest" description="Disordered" evidence="8">
    <location>
        <begin position="790"/>
        <end position="855"/>
    </location>
</feature>
<feature type="compositionally biased region" description="Low complexity" evidence="8">
    <location>
        <begin position="1306"/>
        <end position="1317"/>
    </location>
</feature>
<evidence type="ECO:0000313" key="11">
    <source>
        <dbReference type="Proteomes" id="UP000650467"/>
    </source>
</evidence>
<comment type="subcellular location">
    <subcellularLocation>
        <location evidence="1">Membrane</location>
    </subcellularLocation>
</comment>
<feature type="domain" description="Guanylate cyclase" evidence="9">
    <location>
        <begin position="1841"/>
        <end position="1983"/>
    </location>
</feature>
<dbReference type="InterPro" id="IPR029787">
    <property type="entry name" value="Nucleotide_cyclase"/>
</dbReference>
<proteinExistence type="inferred from homology"/>
<keyword evidence="4" id="KW-1133">Transmembrane helix</keyword>
<feature type="compositionally biased region" description="Basic residues" evidence="8">
    <location>
        <begin position="800"/>
        <end position="814"/>
    </location>
</feature>
<evidence type="ECO:0000256" key="1">
    <source>
        <dbReference type="ARBA" id="ARBA00004370"/>
    </source>
</evidence>
<feature type="region of interest" description="Disordered" evidence="8">
    <location>
        <begin position="1050"/>
        <end position="1071"/>
    </location>
</feature>
<feature type="compositionally biased region" description="Low complexity" evidence="8">
    <location>
        <begin position="573"/>
        <end position="583"/>
    </location>
</feature>
<dbReference type="PANTHER" id="PTHR11920">
    <property type="entry name" value="GUANYLYL CYCLASE"/>
    <property type="match status" value="1"/>
</dbReference>
<feature type="region of interest" description="Disordered" evidence="8">
    <location>
        <begin position="57"/>
        <end position="113"/>
    </location>
</feature>
<keyword evidence="5" id="KW-0472">Membrane</keyword>
<feature type="compositionally biased region" description="Gly residues" evidence="8">
    <location>
        <begin position="1242"/>
        <end position="1251"/>
    </location>
</feature>
<evidence type="ECO:0000256" key="5">
    <source>
        <dbReference type="ARBA" id="ARBA00023136"/>
    </source>
</evidence>
<feature type="region of interest" description="Disordered" evidence="8">
    <location>
        <begin position="549"/>
        <end position="616"/>
    </location>
</feature>
<feature type="compositionally biased region" description="Gly residues" evidence="8">
    <location>
        <begin position="589"/>
        <end position="604"/>
    </location>
</feature>
<dbReference type="Pfam" id="PF00211">
    <property type="entry name" value="Guanylate_cyc"/>
    <property type="match status" value="1"/>
</dbReference>
<feature type="region of interest" description="Disordered" evidence="8">
    <location>
        <begin position="1128"/>
        <end position="1151"/>
    </location>
</feature>
<feature type="region of interest" description="Disordered" evidence="8">
    <location>
        <begin position="1170"/>
        <end position="1195"/>
    </location>
</feature>
<dbReference type="GO" id="GO:0007168">
    <property type="term" value="P:receptor guanylyl cyclase signaling pathway"/>
    <property type="evidence" value="ECO:0007669"/>
    <property type="project" value="TreeGrafter"/>
</dbReference>
<dbReference type="InterPro" id="IPR018297">
    <property type="entry name" value="A/G_cyclase_CS"/>
</dbReference>
<keyword evidence="11" id="KW-1185">Reference proteome</keyword>
<dbReference type="InterPro" id="IPR001054">
    <property type="entry name" value="A/G_cyclase"/>
</dbReference>
<dbReference type="GO" id="GO:0000166">
    <property type="term" value="F:nucleotide binding"/>
    <property type="evidence" value="ECO:0007669"/>
    <property type="project" value="UniProtKB-KW"/>
</dbReference>
<dbReference type="OrthoDB" id="549952at2759"/>
<dbReference type="GO" id="GO:0035556">
    <property type="term" value="P:intracellular signal transduction"/>
    <property type="evidence" value="ECO:0007669"/>
    <property type="project" value="InterPro"/>
</dbReference>
<comment type="similarity">
    <text evidence="7">Belongs to the adenylyl cyclase class-4/guanylyl cyclase family.</text>
</comment>
<protein>
    <recommendedName>
        <fullName evidence="9">Guanylate cyclase domain-containing protein</fullName>
    </recommendedName>
</protein>
<dbReference type="GO" id="GO:0004383">
    <property type="term" value="F:guanylate cyclase activity"/>
    <property type="evidence" value="ECO:0007669"/>
    <property type="project" value="TreeGrafter"/>
</dbReference>
<feature type="compositionally biased region" description="Gly residues" evidence="8">
    <location>
        <begin position="914"/>
        <end position="928"/>
    </location>
</feature>
<reference evidence="10" key="1">
    <citation type="journal article" date="2020" name="bioRxiv">
        <title>Comparative genomics of Chlamydomonas.</title>
        <authorList>
            <person name="Craig R.J."/>
            <person name="Hasan A.R."/>
            <person name="Ness R.W."/>
            <person name="Keightley P.D."/>
        </authorList>
    </citation>
    <scope>NUCLEOTIDE SEQUENCE</scope>
    <source>
        <strain evidence="10">SAG 7.73</strain>
    </source>
</reference>
<dbReference type="GO" id="GO:0001653">
    <property type="term" value="F:peptide receptor activity"/>
    <property type="evidence" value="ECO:0007669"/>
    <property type="project" value="TreeGrafter"/>
</dbReference>
<feature type="region of interest" description="Disordered" evidence="8">
    <location>
        <begin position="994"/>
        <end position="1035"/>
    </location>
</feature>
<dbReference type="FunFam" id="3.30.70.1230:FF:000057">
    <property type="entry name" value="Guanylate cyclase"/>
    <property type="match status" value="1"/>
</dbReference>
<evidence type="ECO:0000259" key="9">
    <source>
        <dbReference type="PROSITE" id="PS50125"/>
    </source>
</evidence>
<feature type="compositionally biased region" description="Low complexity" evidence="8">
    <location>
        <begin position="248"/>
        <end position="264"/>
    </location>
</feature>
<feature type="region of interest" description="Disordered" evidence="8">
    <location>
        <begin position="248"/>
        <end position="267"/>
    </location>
</feature>
<evidence type="ECO:0000256" key="2">
    <source>
        <dbReference type="ARBA" id="ARBA00022692"/>
    </source>
</evidence>
<dbReference type="Proteomes" id="UP000650467">
    <property type="component" value="Unassembled WGS sequence"/>
</dbReference>
<dbReference type="PROSITE" id="PS50125">
    <property type="entry name" value="GUANYLATE_CYCLASE_2"/>
    <property type="match status" value="1"/>
</dbReference>
<organism evidence="10 11">
    <name type="scientific">Chlamydomonas incerta</name>
    <dbReference type="NCBI Taxonomy" id="51695"/>
    <lineage>
        <taxon>Eukaryota</taxon>
        <taxon>Viridiplantae</taxon>
        <taxon>Chlorophyta</taxon>
        <taxon>core chlorophytes</taxon>
        <taxon>Chlorophyceae</taxon>
        <taxon>CS clade</taxon>
        <taxon>Chlamydomonadales</taxon>
        <taxon>Chlamydomonadaceae</taxon>
        <taxon>Chlamydomonas</taxon>
    </lineage>
</organism>